<dbReference type="InterPro" id="IPR055414">
    <property type="entry name" value="LRR_R13L4/SHOC2-like"/>
</dbReference>
<dbReference type="PANTHER" id="PTHR47186">
    <property type="entry name" value="LEUCINE-RICH REPEAT-CONTAINING PROTEIN 57"/>
    <property type="match status" value="1"/>
</dbReference>
<evidence type="ECO:0000256" key="1">
    <source>
        <dbReference type="ARBA" id="ARBA00022737"/>
    </source>
</evidence>
<dbReference type="OrthoDB" id="773208at2759"/>
<evidence type="ECO:0000313" key="4">
    <source>
        <dbReference type="Proteomes" id="UP000516437"/>
    </source>
</evidence>
<accession>A0A6A1W4A6</accession>
<keyword evidence="4" id="KW-1185">Reference proteome</keyword>
<dbReference type="EMBL" id="RXIC02000021">
    <property type="protein sequence ID" value="KAB1220079.1"/>
    <property type="molecule type" value="Genomic_DNA"/>
</dbReference>
<name>A0A6A1W4A6_9ROSI</name>
<dbReference type="SUPFAM" id="SSF52058">
    <property type="entry name" value="L domain-like"/>
    <property type="match status" value="1"/>
</dbReference>
<comment type="caution">
    <text evidence="3">The sequence shown here is derived from an EMBL/GenBank/DDBJ whole genome shotgun (WGS) entry which is preliminary data.</text>
</comment>
<gene>
    <name evidence="3" type="ORF">CJ030_MR3G005566</name>
</gene>
<proteinExistence type="predicted"/>
<dbReference type="AlphaFoldDB" id="A0A6A1W4A6"/>
<dbReference type="Proteomes" id="UP000516437">
    <property type="component" value="Chromosome 3"/>
</dbReference>
<dbReference type="Gene3D" id="3.80.10.10">
    <property type="entry name" value="Ribonuclease Inhibitor"/>
    <property type="match status" value="1"/>
</dbReference>
<dbReference type="InterPro" id="IPR001611">
    <property type="entry name" value="Leu-rich_rpt"/>
</dbReference>
<dbReference type="PROSITE" id="PS51450">
    <property type="entry name" value="LRR"/>
    <property type="match status" value="1"/>
</dbReference>
<dbReference type="PANTHER" id="PTHR47186:SF13">
    <property type="entry name" value="DISEASE RESISTANCE PROTEIN RGA3"/>
    <property type="match status" value="1"/>
</dbReference>
<reference evidence="3 4" key="1">
    <citation type="journal article" date="2019" name="Plant Biotechnol. J.">
        <title>The red bayberry genome and genetic basis of sex determination.</title>
        <authorList>
            <person name="Jia H.M."/>
            <person name="Jia H.J."/>
            <person name="Cai Q.L."/>
            <person name="Wang Y."/>
            <person name="Zhao H.B."/>
            <person name="Yang W.F."/>
            <person name="Wang G.Y."/>
            <person name="Li Y.H."/>
            <person name="Zhan D.L."/>
            <person name="Shen Y.T."/>
            <person name="Niu Q.F."/>
            <person name="Chang L."/>
            <person name="Qiu J."/>
            <person name="Zhao L."/>
            <person name="Xie H.B."/>
            <person name="Fu W.Y."/>
            <person name="Jin J."/>
            <person name="Li X.W."/>
            <person name="Jiao Y."/>
            <person name="Zhou C.C."/>
            <person name="Tu T."/>
            <person name="Chai C.Y."/>
            <person name="Gao J.L."/>
            <person name="Fan L.J."/>
            <person name="van de Weg E."/>
            <person name="Wang J.Y."/>
            <person name="Gao Z.S."/>
        </authorList>
    </citation>
    <scope>NUCLEOTIDE SEQUENCE [LARGE SCALE GENOMIC DNA]</scope>
    <source>
        <tissue evidence="3">Leaves</tissue>
    </source>
</reference>
<feature type="domain" description="Disease resistance R13L4/SHOC-2-like LRR" evidence="2">
    <location>
        <begin position="78"/>
        <end position="318"/>
    </location>
</feature>
<evidence type="ECO:0000259" key="2">
    <source>
        <dbReference type="Pfam" id="PF23598"/>
    </source>
</evidence>
<evidence type="ECO:0000313" key="3">
    <source>
        <dbReference type="EMBL" id="KAB1220079.1"/>
    </source>
</evidence>
<dbReference type="Pfam" id="PF23598">
    <property type="entry name" value="LRR_14"/>
    <property type="match status" value="1"/>
</dbReference>
<sequence length="507" mass="57721">MHDFMHDLAVKVSGSSSTTFDSNNKFLDESKSRHVAIGDMDCVLADPTLWSKVGKMRTLLFQCDIQYYVSRTMCFNESTMNATISSLKLLRTLCLERRNIDVVPSCITKLKHLRYLDLSGNRRIKKLPDSIIRLQNLHTLRLVDCFGLEELPRDIKKLVNLRHLENKGCFGLTHMPRGLGQLTNLMTLSLFVVNSGSVPGDSGGLDELNGLNSLKGKLEIRRLVHGKDVASEYKAANLKDKQHLHTLKLEWIGIAENVVDDDTQLEGLEPHPNLKKLSLKNYGGVRFPNWHLLLTNLVRVRLKTLSHGIQHLTALQKLLGYCNELDLGKDEDWMQWLGLKSLHCLEFFDLPKLVSLPSGFQHLSTLRELMIDSCHSLTAIPEWIHKWTSLEKFTISNCSSLTSLPEGMRHLTSLRMLTIDGGILLRRCKEGTGEDWPKVAHIPDLILKDSIVDTVGIGHHTSFRKYRERVGILKKKNNNNKRKLKRRSDLEEWPAKAERRNVRGILG</sequence>
<organism evidence="3 4">
    <name type="scientific">Morella rubra</name>
    <name type="common">Chinese bayberry</name>
    <dbReference type="NCBI Taxonomy" id="262757"/>
    <lineage>
        <taxon>Eukaryota</taxon>
        <taxon>Viridiplantae</taxon>
        <taxon>Streptophyta</taxon>
        <taxon>Embryophyta</taxon>
        <taxon>Tracheophyta</taxon>
        <taxon>Spermatophyta</taxon>
        <taxon>Magnoliopsida</taxon>
        <taxon>eudicotyledons</taxon>
        <taxon>Gunneridae</taxon>
        <taxon>Pentapetalae</taxon>
        <taxon>rosids</taxon>
        <taxon>fabids</taxon>
        <taxon>Fagales</taxon>
        <taxon>Myricaceae</taxon>
        <taxon>Morella</taxon>
    </lineage>
</organism>
<keyword evidence="1" id="KW-0677">Repeat</keyword>
<protein>
    <submittedName>
        <fullName evidence="3">Putative disease resistance protein RGA1</fullName>
    </submittedName>
</protein>
<dbReference type="InterPro" id="IPR032675">
    <property type="entry name" value="LRR_dom_sf"/>
</dbReference>